<protein>
    <submittedName>
        <fullName evidence="1">Uncharacterized protein</fullName>
    </submittedName>
</protein>
<name>A0A0B6ZRD4_9EUPU</name>
<accession>A0A0B6ZRD4</accession>
<organism evidence="1">
    <name type="scientific">Arion vulgaris</name>
    <dbReference type="NCBI Taxonomy" id="1028688"/>
    <lineage>
        <taxon>Eukaryota</taxon>
        <taxon>Metazoa</taxon>
        <taxon>Spiralia</taxon>
        <taxon>Lophotrochozoa</taxon>
        <taxon>Mollusca</taxon>
        <taxon>Gastropoda</taxon>
        <taxon>Heterobranchia</taxon>
        <taxon>Euthyneura</taxon>
        <taxon>Panpulmonata</taxon>
        <taxon>Eupulmonata</taxon>
        <taxon>Stylommatophora</taxon>
        <taxon>Helicina</taxon>
        <taxon>Arionoidea</taxon>
        <taxon>Arionidae</taxon>
        <taxon>Arion</taxon>
    </lineage>
</organism>
<dbReference type="AlphaFoldDB" id="A0A0B6ZRD4"/>
<evidence type="ECO:0000313" key="1">
    <source>
        <dbReference type="EMBL" id="CEK70305.1"/>
    </source>
</evidence>
<dbReference type="EMBL" id="HACG01023440">
    <property type="protein sequence ID" value="CEK70305.1"/>
    <property type="molecule type" value="Transcribed_RNA"/>
</dbReference>
<reference evidence="1" key="1">
    <citation type="submission" date="2014-12" db="EMBL/GenBank/DDBJ databases">
        <title>Insight into the proteome of Arion vulgaris.</title>
        <authorList>
            <person name="Aradska J."/>
            <person name="Bulat T."/>
            <person name="Smidak R."/>
            <person name="Sarate P."/>
            <person name="Gangsoo J."/>
            <person name="Sialana F."/>
            <person name="Bilban M."/>
            <person name="Lubec G."/>
        </authorList>
    </citation>
    <scope>NUCLEOTIDE SEQUENCE</scope>
    <source>
        <tissue evidence="1">Skin</tissue>
    </source>
</reference>
<feature type="non-terminal residue" evidence="1">
    <location>
        <position position="81"/>
    </location>
</feature>
<proteinExistence type="predicted"/>
<gene>
    <name evidence="1" type="primary">ORF73602</name>
</gene>
<feature type="non-terminal residue" evidence="1">
    <location>
        <position position="1"/>
    </location>
</feature>
<sequence length="81" mass="9611">QTHFTDMVECLDQQLLIEDDYETSFQEQQELLWKSYEHFFCQELHTQLLDVYTAGLSLSIRQAHSILRHISLAEILQGDRL</sequence>